<dbReference type="InterPro" id="IPR012338">
    <property type="entry name" value="Beta-lactam/transpept-like"/>
</dbReference>
<dbReference type="Proteomes" id="UP000243081">
    <property type="component" value="Unassembled WGS sequence"/>
</dbReference>
<dbReference type="EMBL" id="LUKN01003941">
    <property type="protein sequence ID" value="OAQ96733.1"/>
    <property type="molecule type" value="Genomic_DNA"/>
</dbReference>
<dbReference type="Gene3D" id="3.40.710.10">
    <property type="entry name" value="DD-peptidase/beta-lactamase superfamily"/>
    <property type="match status" value="1"/>
</dbReference>
<dbReference type="OrthoDB" id="428260at2759"/>
<comment type="caution">
    <text evidence="4">The sequence shown here is derived from an EMBL/GenBank/DDBJ whole genome shotgun (WGS) entry which is preliminary data.</text>
</comment>
<dbReference type="InterPro" id="IPR050789">
    <property type="entry name" value="Diverse_Enzym_Activities"/>
</dbReference>
<keyword evidence="2" id="KW-0378">Hydrolase</keyword>
<protein>
    <recommendedName>
        <fullName evidence="3">Beta-lactamase-related domain-containing protein</fullName>
    </recommendedName>
</protein>
<dbReference type="SUPFAM" id="SSF56601">
    <property type="entry name" value="beta-lactamase/transpeptidase-like"/>
    <property type="match status" value="1"/>
</dbReference>
<comment type="similarity">
    <text evidence="1">Belongs to the class-A beta-lactamase family.</text>
</comment>
<dbReference type="GO" id="GO:0016787">
    <property type="term" value="F:hydrolase activity"/>
    <property type="evidence" value="ECO:0007669"/>
    <property type="project" value="UniProtKB-KW"/>
</dbReference>
<evidence type="ECO:0000259" key="3">
    <source>
        <dbReference type="Pfam" id="PF00144"/>
    </source>
</evidence>
<gene>
    <name evidence="4" type="ORF">LLEC1_05669</name>
</gene>
<dbReference type="AlphaFoldDB" id="A0A179I5C7"/>
<evidence type="ECO:0000313" key="5">
    <source>
        <dbReference type="Proteomes" id="UP000243081"/>
    </source>
</evidence>
<dbReference type="InterPro" id="IPR001466">
    <property type="entry name" value="Beta-lactam-related"/>
</dbReference>
<reference evidence="4 5" key="1">
    <citation type="submission" date="2016-03" db="EMBL/GenBank/DDBJ databases">
        <title>Fine-scale spatial genetic structure of a fungal parasite of coffee scale insects.</title>
        <authorList>
            <person name="Jackson D."/>
            <person name="Zemenick K.A."/>
            <person name="Malloure B."/>
            <person name="Quandt C.A."/>
            <person name="James T.Y."/>
        </authorList>
    </citation>
    <scope>NUCLEOTIDE SEQUENCE [LARGE SCALE GENOMIC DNA]</scope>
    <source>
        <strain evidence="4 5">UM487</strain>
    </source>
</reference>
<evidence type="ECO:0000313" key="4">
    <source>
        <dbReference type="EMBL" id="OAQ96733.1"/>
    </source>
</evidence>
<sequence>MEQFESELADATDPAHAGLLGAVAMVIDSEGNFLYRHAAGRQFLDSPTPLDPDCTISLTSAGKFFTNVAALQLVERDVLTLDEPINKYIPEIDKCLLAERIADPKGLDGKKVSLRRPSRDVTLRDLLLNTSGMGCVDDYEKIFGSEDRVPPLEFPDDAHNLAKLRSTHLFFEPGEGFKYGWGIYYVQLLVERSGGKPKFVQYADEHLFGVLGMTASTYLPAQVPHVWERRLQMVERTVDGEDKTTSRLIASDENTAGLTCSISDIARFFGDIMSPECKLLKRQEHCDMLFTPQLEPGSRAHQSLLEENTNYGFLLPLKESVSHEVSWTLSPPPAVNWTVAGVLLEADDSIPGSGIPKGTVSFEGLPNVIWTMNREKGRMMLFGNQLIPVYDVQAHNLVTRFMRDAWKTFG</sequence>
<feature type="domain" description="Beta-lactamase-related" evidence="3">
    <location>
        <begin position="15"/>
        <end position="328"/>
    </location>
</feature>
<dbReference type="Pfam" id="PF00144">
    <property type="entry name" value="Beta-lactamase"/>
    <property type="match status" value="1"/>
</dbReference>
<name>A0A179I5C7_CORDF</name>
<evidence type="ECO:0000256" key="2">
    <source>
        <dbReference type="ARBA" id="ARBA00022801"/>
    </source>
</evidence>
<dbReference type="OMA" id="IWTMNRE"/>
<accession>A0A179I5C7</accession>
<organism evidence="4 5">
    <name type="scientific">Cordyceps confragosa</name>
    <name type="common">Lecanicillium lecanii</name>
    <dbReference type="NCBI Taxonomy" id="2714763"/>
    <lineage>
        <taxon>Eukaryota</taxon>
        <taxon>Fungi</taxon>
        <taxon>Dikarya</taxon>
        <taxon>Ascomycota</taxon>
        <taxon>Pezizomycotina</taxon>
        <taxon>Sordariomycetes</taxon>
        <taxon>Hypocreomycetidae</taxon>
        <taxon>Hypocreales</taxon>
        <taxon>Cordycipitaceae</taxon>
        <taxon>Akanthomyces</taxon>
    </lineage>
</organism>
<keyword evidence="5" id="KW-1185">Reference proteome</keyword>
<dbReference type="PANTHER" id="PTHR43283">
    <property type="entry name" value="BETA-LACTAMASE-RELATED"/>
    <property type="match status" value="1"/>
</dbReference>
<proteinExistence type="inferred from homology"/>
<dbReference type="PANTHER" id="PTHR43283:SF17">
    <property type="entry name" value="(LOVD), PUTATIVE (AFU_ORTHOLOGUE AFUA_5G00920)-RELATED"/>
    <property type="match status" value="1"/>
</dbReference>
<evidence type="ECO:0000256" key="1">
    <source>
        <dbReference type="ARBA" id="ARBA00009009"/>
    </source>
</evidence>